<name>I4CCW8_DESTA</name>
<gene>
    <name evidence="1" type="ordered locus">Desti_4790</name>
</gene>
<proteinExistence type="predicted"/>
<evidence type="ECO:0000313" key="1">
    <source>
        <dbReference type="EMBL" id="AFM27409.1"/>
    </source>
</evidence>
<dbReference type="EMBL" id="CP003360">
    <property type="protein sequence ID" value="AFM27409.1"/>
    <property type="molecule type" value="Genomic_DNA"/>
</dbReference>
<sequence length="439" mass="50004">MTAEIVIMNKSAVALAADSAVTSGSKIYSSVNKLFALSKTQPVGVMFYNYADFLGVPWESIIKIYRDIAINESFATLKEYFDHFLLYLRNAEDLFNRQQQQDYVDSAVRSYFELIKGDINEEVKKVFDTQNKISQTEINKLVEQIVAEHHQEWKSFDFVPDWSPFHLEDFIWQQEDNLDALLKEVLGNHSLSLKTLSQLKEIAGMLFAKNYFGSAYTGVVIAGFGEKETFPSLCSCMIEGLIDHKLKLRITQCSQISPQNRVTLVPFAQGEMVGTFMEGIEPTLREDIYDYVTEVFEEYPEIVVSKIDGLPDSAKSDILTELRKAGAEVSTRFIQRVGQVLRERYINPVIQATAVLPKDELASMAESLVNLTSIKRKFTLDAETVGGPVDVAVISKGDGFVWVKRKSYFEPHLNLRHYSTYFSDILTKWSNQNERTKYD</sequence>
<dbReference type="HOGENOM" id="CLU_055428_0_0_7"/>
<dbReference type="AlphaFoldDB" id="I4CCW8"/>
<dbReference type="PATRIC" id="fig|706587.4.peg.5423"/>
<dbReference type="Proteomes" id="UP000006055">
    <property type="component" value="Chromosome"/>
</dbReference>
<organism evidence="1 2">
    <name type="scientific">Desulfomonile tiedjei (strain ATCC 49306 / DSM 6799 / DCB-1)</name>
    <dbReference type="NCBI Taxonomy" id="706587"/>
    <lineage>
        <taxon>Bacteria</taxon>
        <taxon>Pseudomonadati</taxon>
        <taxon>Thermodesulfobacteriota</taxon>
        <taxon>Desulfomonilia</taxon>
        <taxon>Desulfomonilales</taxon>
        <taxon>Desulfomonilaceae</taxon>
        <taxon>Desulfomonile</taxon>
    </lineage>
</organism>
<protein>
    <submittedName>
        <fullName evidence="1">Uncharacterized protein</fullName>
    </submittedName>
</protein>
<evidence type="ECO:0000313" key="2">
    <source>
        <dbReference type="Proteomes" id="UP000006055"/>
    </source>
</evidence>
<dbReference type="RefSeq" id="WP_014812516.1">
    <property type="nucleotide sequence ID" value="NC_018025.1"/>
</dbReference>
<reference evidence="2" key="1">
    <citation type="submission" date="2012-06" db="EMBL/GenBank/DDBJ databases">
        <title>Complete sequence of chromosome of Desulfomonile tiedjei DSM 6799.</title>
        <authorList>
            <person name="Lucas S."/>
            <person name="Copeland A."/>
            <person name="Lapidus A."/>
            <person name="Glavina del Rio T."/>
            <person name="Dalin E."/>
            <person name="Tice H."/>
            <person name="Bruce D."/>
            <person name="Goodwin L."/>
            <person name="Pitluck S."/>
            <person name="Peters L."/>
            <person name="Ovchinnikova G."/>
            <person name="Zeytun A."/>
            <person name="Lu M."/>
            <person name="Kyrpides N."/>
            <person name="Mavromatis K."/>
            <person name="Ivanova N."/>
            <person name="Brettin T."/>
            <person name="Detter J.C."/>
            <person name="Han C."/>
            <person name="Larimer F."/>
            <person name="Land M."/>
            <person name="Hauser L."/>
            <person name="Markowitz V."/>
            <person name="Cheng J.-F."/>
            <person name="Hugenholtz P."/>
            <person name="Woyke T."/>
            <person name="Wu D."/>
            <person name="Spring S."/>
            <person name="Schroeder M."/>
            <person name="Brambilla E."/>
            <person name="Klenk H.-P."/>
            <person name="Eisen J.A."/>
        </authorList>
    </citation>
    <scope>NUCLEOTIDE SEQUENCE [LARGE SCALE GENOMIC DNA]</scope>
    <source>
        <strain evidence="2">ATCC 49306 / DSM 6799 / DCB-1</strain>
    </source>
</reference>
<dbReference type="KEGG" id="dti:Desti_4790"/>
<keyword evidence="2" id="KW-1185">Reference proteome</keyword>
<dbReference type="eggNOG" id="ENOG502Z7IZ">
    <property type="taxonomic scope" value="Bacteria"/>
</dbReference>
<dbReference type="OrthoDB" id="978985at2"/>
<accession>I4CCW8</accession>